<dbReference type="PANTHER" id="PTHR24349">
    <property type="entry name" value="SERINE/THREONINE-PROTEIN KINASE"/>
    <property type="match status" value="1"/>
</dbReference>
<keyword evidence="3" id="KW-0547">Nucleotide-binding</keyword>
<evidence type="ECO:0000256" key="3">
    <source>
        <dbReference type="ARBA" id="ARBA00022741"/>
    </source>
</evidence>
<dbReference type="Pfam" id="PF00069">
    <property type="entry name" value="Pkinase"/>
    <property type="match status" value="1"/>
</dbReference>
<keyword evidence="1" id="KW-0723">Serine/threonine-protein kinase</keyword>
<comment type="caution">
    <text evidence="7">The sequence shown here is derived from an EMBL/GenBank/DDBJ whole genome shotgun (WGS) entry which is preliminary data.</text>
</comment>
<evidence type="ECO:0000313" key="7">
    <source>
        <dbReference type="EMBL" id="KAK4538433.1"/>
    </source>
</evidence>
<dbReference type="InterPro" id="IPR000719">
    <property type="entry name" value="Prot_kinase_dom"/>
</dbReference>
<dbReference type="EMBL" id="JANCYW010000017">
    <property type="protein sequence ID" value="KAK4538433.1"/>
    <property type="molecule type" value="Genomic_DNA"/>
</dbReference>
<dbReference type="Gene3D" id="1.10.510.10">
    <property type="entry name" value="Transferase(Phosphotransferase) domain 1"/>
    <property type="match status" value="1"/>
</dbReference>
<dbReference type="PROSITE" id="PS50011">
    <property type="entry name" value="PROTEIN_KINASE_DOM"/>
    <property type="match status" value="1"/>
</dbReference>
<evidence type="ECO:0000256" key="1">
    <source>
        <dbReference type="ARBA" id="ARBA00022527"/>
    </source>
</evidence>
<keyword evidence="2" id="KW-0808">Transferase</keyword>
<accession>A0AAV9J255</accession>
<keyword evidence="4" id="KW-0418">Kinase</keyword>
<dbReference type="AlphaFoldDB" id="A0AAV9J255"/>
<sequence>MFVAPEIVHASPYGYPADIWSAGAVLFILLTGYAPFDVDSESRRLRQIAFDPVPFELLQQAGVSAVGQAFMRRVLHKDPQRRLSAAEALAHPWLTDRAAQRTSSQIELSVQPRLRQWKARRNLQRAVHTLRAVSRLERLARSARERARRESIEE</sequence>
<evidence type="ECO:0000256" key="5">
    <source>
        <dbReference type="ARBA" id="ARBA00022840"/>
    </source>
</evidence>
<keyword evidence="8" id="KW-1185">Reference proteome</keyword>
<organism evidence="7 8">
    <name type="scientific">Cyanidium caldarium</name>
    <name type="common">Red alga</name>
    <dbReference type="NCBI Taxonomy" id="2771"/>
    <lineage>
        <taxon>Eukaryota</taxon>
        <taxon>Rhodophyta</taxon>
        <taxon>Bangiophyceae</taxon>
        <taxon>Cyanidiales</taxon>
        <taxon>Cyanidiaceae</taxon>
        <taxon>Cyanidium</taxon>
    </lineage>
</organism>
<protein>
    <recommendedName>
        <fullName evidence="6">Protein kinase domain-containing protein</fullName>
    </recommendedName>
</protein>
<dbReference type="InterPro" id="IPR011009">
    <property type="entry name" value="Kinase-like_dom_sf"/>
</dbReference>
<reference evidence="7 8" key="1">
    <citation type="submission" date="2022-07" db="EMBL/GenBank/DDBJ databases">
        <title>Genome-wide signatures of adaptation to extreme environments.</title>
        <authorList>
            <person name="Cho C.H."/>
            <person name="Yoon H.S."/>
        </authorList>
    </citation>
    <scope>NUCLEOTIDE SEQUENCE [LARGE SCALE GENOMIC DNA]</scope>
    <source>
        <strain evidence="7 8">DBV 063 E5</strain>
    </source>
</reference>
<keyword evidence="5" id="KW-0067">ATP-binding</keyword>
<dbReference type="GO" id="GO:0005524">
    <property type="term" value="F:ATP binding"/>
    <property type="evidence" value="ECO:0007669"/>
    <property type="project" value="UniProtKB-KW"/>
</dbReference>
<dbReference type="Proteomes" id="UP001301350">
    <property type="component" value="Unassembled WGS sequence"/>
</dbReference>
<name>A0AAV9J255_CYACA</name>
<gene>
    <name evidence="7" type="ORF">CDCA_CDCA17G4458</name>
</gene>
<dbReference type="InterPro" id="IPR050205">
    <property type="entry name" value="CDPK_Ser/Thr_kinases"/>
</dbReference>
<dbReference type="SUPFAM" id="SSF56112">
    <property type="entry name" value="Protein kinase-like (PK-like)"/>
    <property type="match status" value="1"/>
</dbReference>
<proteinExistence type="predicted"/>
<feature type="domain" description="Protein kinase" evidence="6">
    <location>
        <begin position="1"/>
        <end position="94"/>
    </location>
</feature>
<evidence type="ECO:0000259" key="6">
    <source>
        <dbReference type="PROSITE" id="PS50011"/>
    </source>
</evidence>
<dbReference type="GO" id="GO:0004674">
    <property type="term" value="F:protein serine/threonine kinase activity"/>
    <property type="evidence" value="ECO:0007669"/>
    <property type="project" value="UniProtKB-KW"/>
</dbReference>
<evidence type="ECO:0000256" key="4">
    <source>
        <dbReference type="ARBA" id="ARBA00022777"/>
    </source>
</evidence>
<evidence type="ECO:0000313" key="8">
    <source>
        <dbReference type="Proteomes" id="UP001301350"/>
    </source>
</evidence>
<evidence type="ECO:0000256" key="2">
    <source>
        <dbReference type="ARBA" id="ARBA00022679"/>
    </source>
</evidence>